<sequence>MAPAPIRWIFDELPPSGARRGGQAAEHAFGHQLGSFVREVCQNANDQALGAAQIAFELVELEGESLAAFFEAVHWPALRDHLAGAGQTPTPSGRRLAEFLSELETSDRLLALRIEDRGTVGLTGDEDGEGSHFRALCKDTLFSVKQSDSAGGSYGLGKSVLWSFSGLSTVLFSSQLSEDPKGRRSPRLIGRAELPYHEVNGEGFTGPGWFGRAVELDGDRRRAESVWSKQAQRLAQRLALERSEAAGTSVLVLGFREPAAEQQLQPAELTAKLREHAAQWFWPAMQPDQRGLEIQVGGAPVDAADLPELAPFVDCWRRRDHAKPTLERAGDVARVPVAIELPRPRVGGKRIRGTVDLIVRLADDDEPHARTLACFRGAGMVVAYRDLAGMSGLRPFHAILACGRGRDPSDPTHEDLAIERFLRDAEPPGHDSWHATPAVKDMWTRGYGQVFSRLWDGVGAALRELLAPVAAAGVQGPERLRKRFALGRTGRSASKGPSAFHFREFQAQLDGDIWRFAGTIEPDLGARPWRATLCLHHVGEDGAPVGELAIATLHTEPELPVDLHGGNAEVEVPLGVLSLAVTGSAEPTRTELLGAELGLRVFGELQEPPP</sequence>
<proteinExistence type="predicted"/>
<comment type="caution">
    <text evidence="1">The sequence shown here is derived from an EMBL/GenBank/DDBJ whole genome shotgun (WGS) entry which is preliminary data.</text>
</comment>
<dbReference type="Proteomes" id="UP000031599">
    <property type="component" value="Unassembled WGS sequence"/>
</dbReference>
<reference evidence="1 2" key="1">
    <citation type="submission" date="2014-12" db="EMBL/GenBank/DDBJ databases">
        <title>Genome assembly of Enhygromyxa salina DSM 15201.</title>
        <authorList>
            <person name="Sharma G."/>
            <person name="Subramanian S."/>
        </authorList>
    </citation>
    <scope>NUCLEOTIDE SEQUENCE [LARGE SCALE GENOMIC DNA]</scope>
    <source>
        <strain evidence="1 2">DSM 15201</strain>
    </source>
</reference>
<dbReference type="EMBL" id="JMCC02000003">
    <property type="protein sequence ID" value="KIG19266.1"/>
    <property type="molecule type" value="Genomic_DNA"/>
</dbReference>
<dbReference type="RefSeq" id="WP_052546179.1">
    <property type="nucleotide sequence ID" value="NZ_JMCC02000003.1"/>
</dbReference>
<evidence type="ECO:0000313" key="1">
    <source>
        <dbReference type="EMBL" id="KIG19266.1"/>
    </source>
</evidence>
<accession>A0A0C2D827</accession>
<evidence type="ECO:0000313" key="2">
    <source>
        <dbReference type="Proteomes" id="UP000031599"/>
    </source>
</evidence>
<dbReference type="AlphaFoldDB" id="A0A0C2D827"/>
<gene>
    <name evidence="1" type="ORF">DB30_03822</name>
</gene>
<name>A0A0C2D827_9BACT</name>
<protein>
    <submittedName>
        <fullName evidence="1">Uncharacterized protein</fullName>
    </submittedName>
</protein>
<organism evidence="1 2">
    <name type="scientific">Enhygromyxa salina</name>
    <dbReference type="NCBI Taxonomy" id="215803"/>
    <lineage>
        <taxon>Bacteria</taxon>
        <taxon>Pseudomonadati</taxon>
        <taxon>Myxococcota</taxon>
        <taxon>Polyangia</taxon>
        <taxon>Nannocystales</taxon>
        <taxon>Nannocystaceae</taxon>
        <taxon>Enhygromyxa</taxon>
    </lineage>
</organism>